<keyword evidence="1 6" id="KW-0963">Cytoplasm</keyword>
<dbReference type="OrthoDB" id="9801289at2"/>
<feature type="active site" evidence="6">
    <location>
        <position position="117"/>
    </location>
</feature>
<accession>A0A103E6I8</accession>
<gene>
    <name evidence="6" type="primary">argC</name>
    <name evidence="9" type="ORF">BSIN_2937</name>
    <name evidence="8" type="ORF">WS67_05365</name>
</gene>
<dbReference type="InterPro" id="IPR000534">
    <property type="entry name" value="Semialdehyde_DH_NAD-bd"/>
</dbReference>
<dbReference type="InterPro" id="IPR010136">
    <property type="entry name" value="AGPR_type-2"/>
</dbReference>
<evidence type="ECO:0000256" key="5">
    <source>
        <dbReference type="ARBA" id="ARBA00023002"/>
    </source>
</evidence>
<keyword evidence="3 6" id="KW-0028">Amino-acid biosynthesis</keyword>
<keyword evidence="10" id="KW-1185">Reference proteome</keyword>
<dbReference type="SUPFAM" id="SSF55347">
    <property type="entry name" value="Glyceraldehyde-3-phosphate dehydrogenase-like, C-terminal domain"/>
    <property type="match status" value="1"/>
</dbReference>
<keyword evidence="2 6" id="KW-0055">Arginine biosynthesis</keyword>
<dbReference type="InterPro" id="IPR058924">
    <property type="entry name" value="AGPR_dimerisation_dom"/>
</dbReference>
<evidence type="ECO:0000313" key="11">
    <source>
        <dbReference type="Proteomes" id="UP000198460"/>
    </source>
</evidence>
<dbReference type="CDD" id="cd17896">
    <property type="entry name" value="AGPR_2_N"/>
    <property type="match status" value="1"/>
</dbReference>
<dbReference type="UniPathway" id="UPA00068">
    <property type="reaction ID" value="UER00108"/>
</dbReference>
<comment type="subcellular location">
    <subcellularLocation>
        <location evidence="6">Cytoplasm</location>
    </subcellularLocation>
</comment>
<dbReference type="PANTHER" id="PTHR32338:SF10">
    <property type="entry name" value="N-ACETYL-GAMMA-GLUTAMYL-PHOSPHATE REDUCTASE, CHLOROPLASTIC-RELATED"/>
    <property type="match status" value="1"/>
</dbReference>
<keyword evidence="4 6" id="KW-0521">NADP</keyword>
<proteinExistence type="inferred from homology"/>
<dbReference type="InterPro" id="IPR050085">
    <property type="entry name" value="AGPR"/>
</dbReference>
<dbReference type="GO" id="GO:0051287">
    <property type="term" value="F:NAD binding"/>
    <property type="evidence" value="ECO:0007669"/>
    <property type="project" value="InterPro"/>
</dbReference>
<feature type="domain" description="Semialdehyde dehydrogenase NAD-binding" evidence="7">
    <location>
        <begin position="5"/>
        <end position="106"/>
    </location>
</feature>
<dbReference type="InterPro" id="IPR036291">
    <property type="entry name" value="NAD(P)-bd_dom_sf"/>
</dbReference>
<dbReference type="GO" id="GO:0006526">
    <property type="term" value="P:L-arginine biosynthetic process"/>
    <property type="evidence" value="ECO:0007669"/>
    <property type="project" value="UniProtKB-UniRule"/>
</dbReference>
<evidence type="ECO:0000256" key="6">
    <source>
        <dbReference type="HAMAP-Rule" id="MF_01110"/>
    </source>
</evidence>
<evidence type="ECO:0000256" key="4">
    <source>
        <dbReference type="ARBA" id="ARBA00022857"/>
    </source>
</evidence>
<name>A0A103E6I8_9BURK</name>
<dbReference type="CDD" id="cd23935">
    <property type="entry name" value="AGPR_2_C"/>
    <property type="match status" value="1"/>
</dbReference>
<comment type="pathway">
    <text evidence="6">Amino-acid biosynthesis; L-arginine biosynthesis; N(2)-acetyl-L-ornithine from L-glutamate: step 3/4.</text>
</comment>
<evidence type="ECO:0000313" key="8">
    <source>
        <dbReference type="EMBL" id="KVE29285.1"/>
    </source>
</evidence>
<reference evidence="8 10" key="1">
    <citation type="submission" date="2015-11" db="EMBL/GenBank/DDBJ databases">
        <title>Expanding the genomic diversity of Burkholderia species for the development of highly accurate diagnostics.</title>
        <authorList>
            <person name="Sahl J."/>
            <person name="Keim P."/>
            <person name="Wagner D."/>
        </authorList>
    </citation>
    <scope>NUCLEOTIDE SEQUENCE [LARGE SCALE GENOMIC DNA]</scope>
    <source>
        <strain evidence="8 10">TSV85</strain>
    </source>
</reference>
<evidence type="ECO:0000256" key="3">
    <source>
        <dbReference type="ARBA" id="ARBA00022605"/>
    </source>
</evidence>
<dbReference type="Pfam" id="PF22698">
    <property type="entry name" value="Semialdhyde_dhC_1"/>
    <property type="match status" value="1"/>
</dbReference>
<dbReference type="GO" id="GO:0003942">
    <property type="term" value="F:N-acetyl-gamma-glutamyl-phosphate reductase activity"/>
    <property type="evidence" value="ECO:0007669"/>
    <property type="project" value="UniProtKB-UniRule"/>
</dbReference>
<comment type="function">
    <text evidence="6">Catalyzes the NADPH-dependent reduction of N-acetyl-5-glutamyl phosphate to yield N-acetyl-L-glutamate 5-semialdehyde.</text>
</comment>
<dbReference type="NCBIfam" id="TIGR01851">
    <property type="entry name" value="argC_other"/>
    <property type="match status" value="1"/>
</dbReference>
<dbReference type="EMBL" id="FXAN01000044">
    <property type="protein sequence ID" value="SMF99751.1"/>
    <property type="molecule type" value="Genomic_DNA"/>
</dbReference>
<dbReference type="Proteomes" id="UP000062788">
    <property type="component" value="Unassembled WGS sequence"/>
</dbReference>
<evidence type="ECO:0000313" key="9">
    <source>
        <dbReference type="EMBL" id="SMF99751.1"/>
    </source>
</evidence>
<sequence>MMKPVVFIDGEAGTTGIQIRDRLAGRDDIALLSLPDAERKRVERRADALNACDVAILCLPDDAAREAVSLIRNPAVRVIDASTAHRTHPDWVYGFAELTAGHAGRIAASRRVSNPGCYATGAIAVLRPLVERGLVSADFPALIHAVSGYSGAGVKMIDAYENPVNPGYIDTPVRGYGFALKHKHVPEIQLHSGLSARPIFLPMIGRYRQGILLSVGLHFSAMAAGMSGERVHAELTKHYARAPHVALAPLHRDASFDSLEPESLNGTDDLHIHIFANDAAGQCVIAAVFDNLGKGASGAAVQNLDLMLTGAVYSER</sequence>
<dbReference type="HAMAP" id="MF_01110">
    <property type="entry name" value="ArgC_type2"/>
    <property type="match status" value="1"/>
</dbReference>
<evidence type="ECO:0000259" key="7">
    <source>
        <dbReference type="SMART" id="SM00859"/>
    </source>
</evidence>
<evidence type="ECO:0000313" key="10">
    <source>
        <dbReference type="Proteomes" id="UP000062788"/>
    </source>
</evidence>
<dbReference type="EC" id="1.2.1.38" evidence="6"/>
<dbReference type="AlphaFoldDB" id="A0A103E6I8"/>
<dbReference type="Pfam" id="PF01118">
    <property type="entry name" value="Semialdhyde_dh"/>
    <property type="match status" value="1"/>
</dbReference>
<dbReference type="RefSeq" id="WP_059513718.1">
    <property type="nucleotide sequence ID" value="NZ_FXAN01000044.1"/>
</dbReference>
<dbReference type="Gene3D" id="3.40.50.720">
    <property type="entry name" value="NAD(P)-binding Rossmann-like Domain"/>
    <property type="match status" value="1"/>
</dbReference>
<dbReference type="PANTHER" id="PTHR32338">
    <property type="entry name" value="N-ACETYL-GAMMA-GLUTAMYL-PHOSPHATE REDUCTASE, CHLOROPLASTIC-RELATED-RELATED"/>
    <property type="match status" value="1"/>
</dbReference>
<dbReference type="GO" id="GO:0005737">
    <property type="term" value="C:cytoplasm"/>
    <property type="evidence" value="ECO:0007669"/>
    <property type="project" value="UniProtKB-SubCell"/>
</dbReference>
<evidence type="ECO:0000256" key="2">
    <source>
        <dbReference type="ARBA" id="ARBA00022571"/>
    </source>
</evidence>
<keyword evidence="5 6" id="KW-0560">Oxidoreductase</keyword>
<dbReference type="SMART" id="SM00859">
    <property type="entry name" value="Semialdhyde_dh"/>
    <property type="match status" value="1"/>
</dbReference>
<reference evidence="9 11" key="2">
    <citation type="submission" date="2017-04" db="EMBL/GenBank/DDBJ databases">
        <authorList>
            <person name="Afonso C.L."/>
            <person name="Miller P.J."/>
            <person name="Scott M.A."/>
            <person name="Spackman E."/>
            <person name="Goraichik I."/>
            <person name="Dimitrov K.M."/>
            <person name="Suarez D.L."/>
            <person name="Swayne D.E."/>
        </authorList>
    </citation>
    <scope>NUCLEOTIDE SEQUENCE [LARGE SCALE GENOMIC DNA]</scope>
    <source>
        <strain evidence="9">LMG 28154</strain>
    </source>
</reference>
<dbReference type="Gene3D" id="3.30.360.10">
    <property type="entry name" value="Dihydrodipicolinate Reductase, domain 2"/>
    <property type="match status" value="1"/>
</dbReference>
<dbReference type="EMBL" id="LOWA01000014">
    <property type="protein sequence ID" value="KVE29285.1"/>
    <property type="molecule type" value="Genomic_DNA"/>
</dbReference>
<evidence type="ECO:0000256" key="1">
    <source>
        <dbReference type="ARBA" id="ARBA00022490"/>
    </source>
</evidence>
<protein>
    <recommendedName>
        <fullName evidence="6">N-acetyl-gamma-glutamyl-phosphate reductase</fullName>
        <shortName evidence="6">AGPR</shortName>
        <ecNumber evidence="6">1.2.1.38</ecNumber>
    </recommendedName>
    <alternativeName>
        <fullName evidence="6">N-acetyl-glutamate semialdehyde dehydrogenase</fullName>
        <shortName evidence="6">NAGSA dehydrogenase</shortName>
    </alternativeName>
</protein>
<comment type="catalytic activity">
    <reaction evidence="6">
        <text>N-acetyl-L-glutamate 5-semialdehyde + phosphate + NADP(+) = N-acetyl-L-glutamyl 5-phosphate + NADPH + H(+)</text>
        <dbReference type="Rhea" id="RHEA:21588"/>
        <dbReference type="ChEBI" id="CHEBI:15378"/>
        <dbReference type="ChEBI" id="CHEBI:29123"/>
        <dbReference type="ChEBI" id="CHEBI:43474"/>
        <dbReference type="ChEBI" id="CHEBI:57783"/>
        <dbReference type="ChEBI" id="CHEBI:57936"/>
        <dbReference type="ChEBI" id="CHEBI:58349"/>
        <dbReference type="EC" id="1.2.1.38"/>
    </reaction>
</comment>
<dbReference type="Proteomes" id="UP000198460">
    <property type="component" value="Unassembled WGS sequence"/>
</dbReference>
<dbReference type="SUPFAM" id="SSF51735">
    <property type="entry name" value="NAD(P)-binding Rossmann-fold domains"/>
    <property type="match status" value="1"/>
</dbReference>
<comment type="similarity">
    <text evidence="6">Belongs to the NAGSA dehydrogenase family. Type 2 subfamily.</text>
</comment>
<organism evidence="8 10">
    <name type="scientific">Burkholderia singularis</name>
    <dbReference type="NCBI Taxonomy" id="1503053"/>
    <lineage>
        <taxon>Bacteria</taxon>
        <taxon>Pseudomonadati</taxon>
        <taxon>Pseudomonadota</taxon>
        <taxon>Betaproteobacteria</taxon>
        <taxon>Burkholderiales</taxon>
        <taxon>Burkholderiaceae</taxon>
        <taxon>Burkholderia</taxon>
        <taxon>pseudomallei group</taxon>
    </lineage>
</organism>